<comment type="subcellular location">
    <subcellularLocation>
        <location evidence="1">Late endosome membrane</location>
        <topology evidence="1">Multi-pass membrane protein</topology>
    </subcellularLocation>
</comment>
<dbReference type="GO" id="GO:0099044">
    <property type="term" value="P:vesicle tethering to endoplasmic reticulum"/>
    <property type="evidence" value="ECO:0007669"/>
    <property type="project" value="TreeGrafter"/>
</dbReference>
<dbReference type="PANTHER" id="PTHR46121">
    <property type="entry name" value="STEROIDOGENIC ACUTE REGULATORY PROTEIN-LIKE"/>
    <property type="match status" value="1"/>
</dbReference>
<keyword evidence="10 15" id="KW-0472">Membrane</keyword>
<dbReference type="GO" id="GO:0044281">
    <property type="term" value="P:small molecule metabolic process"/>
    <property type="evidence" value="ECO:0007669"/>
    <property type="project" value="UniProtKB-ARBA"/>
</dbReference>
<dbReference type="Gene3D" id="3.30.530.20">
    <property type="match status" value="1"/>
</dbReference>
<feature type="transmembrane region" description="Helical" evidence="15">
    <location>
        <begin position="152"/>
        <end position="169"/>
    </location>
</feature>
<feature type="transmembrane region" description="Helical" evidence="15">
    <location>
        <begin position="98"/>
        <end position="116"/>
    </location>
</feature>
<dbReference type="GO" id="GO:0140284">
    <property type="term" value="C:endoplasmic reticulum-endosome membrane contact site"/>
    <property type="evidence" value="ECO:0007669"/>
    <property type="project" value="TreeGrafter"/>
</dbReference>
<dbReference type="Pfam" id="PF01852">
    <property type="entry name" value="START"/>
    <property type="match status" value="1"/>
</dbReference>
<keyword evidence="5" id="KW-0597">Phosphoprotein</keyword>
<evidence type="ECO:0000313" key="18">
    <source>
        <dbReference type="Proteomes" id="UP000504640"/>
    </source>
</evidence>
<dbReference type="SUPFAM" id="SSF55961">
    <property type="entry name" value="Bet v1-like"/>
    <property type="match status" value="1"/>
</dbReference>
<dbReference type="InterPro" id="IPR051869">
    <property type="entry name" value="STARD3"/>
</dbReference>
<evidence type="ECO:0000256" key="15">
    <source>
        <dbReference type="SAM" id="Phobius"/>
    </source>
</evidence>
<dbReference type="FunFam" id="3.30.530.20:FF:000014">
    <property type="entry name" value="stAR-related lipid transfer protein 3 isoform X2"/>
    <property type="match status" value="1"/>
</dbReference>
<evidence type="ECO:0000256" key="12">
    <source>
        <dbReference type="ARBA" id="ARBA00034049"/>
    </source>
</evidence>
<keyword evidence="7" id="KW-0967">Endosome</keyword>
<dbReference type="PROSITE" id="PS50848">
    <property type="entry name" value="START"/>
    <property type="match status" value="1"/>
</dbReference>
<name>A0A6J3HYH9_SAPAP</name>
<feature type="transmembrane region" description="Helical" evidence="15">
    <location>
        <begin position="121"/>
        <end position="140"/>
    </location>
</feature>
<dbReference type="GO" id="GO:0015485">
    <property type="term" value="F:cholesterol binding"/>
    <property type="evidence" value="ECO:0007669"/>
    <property type="project" value="InterPro"/>
</dbReference>
<dbReference type="GO" id="GO:0008202">
    <property type="term" value="P:steroid metabolic process"/>
    <property type="evidence" value="ECO:0007669"/>
    <property type="project" value="UniProtKB-ARBA"/>
</dbReference>
<dbReference type="GO" id="GO:0005789">
    <property type="term" value="C:endoplasmic reticulum membrane"/>
    <property type="evidence" value="ECO:0007669"/>
    <property type="project" value="TreeGrafter"/>
</dbReference>
<dbReference type="CTD" id="10948"/>
<feature type="domain" description="MENTAL" evidence="17">
    <location>
        <begin position="46"/>
        <end position="217"/>
    </location>
</feature>
<comment type="subunit">
    <text evidence="13">Homodimer. Interacts (via the MENTAL domain) with STARD3NL. Interacts (via phosphorylated FFAT motif) with VAPA (via MSP domain). Interacts (via phosphorylated FFAT motif) with VAPB (via MSP domain). Interacts (via phosphorylated FFAT motif) with MOSPD2 (via MSP domain); this interaction allows enrichment of MOSPD2 around endosomes.</text>
</comment>
<evidence type="ECO:0000256" key="7">
    <source>
        <dbReference type="ARBA" id="ARBA00022753"/>
    </source>
</evidence>
<organism evidence="18 19">
    <name type="scientific">Sapajus apella</name>
    <name type="common">Brown-capped capuchin</name>
    <name type="synonym">Cebus apella</name>
    <dbReference type="NCBI Taxonomy" id="9515"/>
    <lineage>
        <taxon>Eukaryota</taxon>
        <taxon>Metazoa</taxon>
        <taxon>Chordata</taxon>
        <taxon>Craniata</taxon>
        <taxon>Vertebrata</taxon>
        <taxon>Euteleostomi</taxon>
        <taxon>Mammalia</taxon>
        <taxon>Eutheria</taxon>
        <taxon>Euarchontoglires</taxon>
        <taxon>Primates</taxon>
        <taxon>Haplorrhini</taxon>
        <taxon>Platyrrhini</taxon>
        <taxon>Cebidae</taxon>
        <taxon>Cebinae</taxon>
        <taxon>Sapajus</taxon>
    </lineage>
</organism>
<dbReference type="GO" id="GO:0120020">
    <property type="term" value="F:cholesterol transfer activity"/>
    <property type="evidence" value="ECO:0007669"/>
    <property type="project" value="InterPro"/>
</dbReference>
<dbReference type="PRINTS" id="PR00978">
    <property type="entry name" value="STARPROTEIN"/>
</dbReference>
<comment type="similarity">
    <text evidence="2">Belongs to the STARD3 family.</text>
</comment>
<dbReference type="PANTHER" id="PTHR46121:SF2">
    <property type="entry name" value="STAR-RELATED LIPID TRANSFER PROTEIN 3"/>
    <property type="match status" value="1"/>
</dbReference>
<dbReference type="RefSeq" id="XP_032135107.1">
    <property type="nucleotide sequence ID" value="XM_032279216.1"/>
</dbReference>
<evidence type="ECO:0000256" key="9">
    <source>
        <dbReference type="ARBA" id="ARBA00023121"/>
    </source>
</evidence>
<dbReference type="GO" id="GO:0030301">
    <property type="term" value="P:cholesterol transport"/>
    <property type="evidence" value="ECO:0007669"/>
    <property type="project" value="TreeGrafter"/>
</dbReference>
<evidence type="ECO:0000313" key="19">
    <source>
        <dbReference type="RefSeq" id="XP_032135107.1"/>
    </source>
</evidence>
<dbReference type="InterPro" id="IPR000799">
    <property type="entry name" value="StAR-like"/>
</dbReference>
<feature type="transmembrane region" description="Helical" evidence="15">
    <location>
        <begin position="52"/>
        <end position="70"/>
    </location>
</feature>
<evidence type="ECO:0000259" key="17">
    <source>
        <dbReference type="PROSITE" id="PS51439"/>
    </source>
</evidence>
<gene>
    <name evidence="19" type="primary">STARD3</name>
</gene>
<evidence type="ECO:0000256" key="8">
    <source>
        <dbReference type="ARBA" id="ARBA00023055"/>
    </source>
</evidence>
<evidence type="ECO:0000256" key="6">
    <source>
        <dbReference type="ARBA" id="ARBA00022692"/>
    </source>
</evidence>
<dbReference type="InterPro" id="IPR029867">
    <property type="entry name" value="STARD3_MLN64_C"/>
</dbReference>
<dbReference type="PROSITE" id="PS51439">
    <property type="entry name" value="MENTAL"/>
    <property type="match status" value="1"/>
</dbReference>
<sequence>MSKLPGELGGDLERSLPALASLGSSLSHSQSLSSHFLLPPEKRRAISDVRRTFCLFVTFDLLFISLLWIIELNTNTGIRKNLEQEIIQYNFKTSFFDIFVLAFFRFSGLLLGYAVLRLRHWWVIAVTTLVSSAFLIVKVILSELLSKGAFGYLLPIVSFVLAWLETWFLDFKVLPQEAEEDRWSDNESDEEVAGKKSFSAQEREYVRQGREAAAVVDQILAQEENWKFEKNNEYGDTVYTIEVPFHGKTFILKTFLPCPAELVYQEVILQPEKMVLWNKTVTACQILQRVEDNTLISYDVSAGAAGGVVSPRDFVNVRRIERRRDRYLSSGIATTHGAKPPTHKYVRGENGPGGFIVLKSPSNPCVCTFIWILNTDLKGRLPRYLIHQSLAATMFEFAFHLRQRISELGARV</sequence>
<protein>
    <recommendedName>
        <fullName evidence="3">StAR-related lipid transfer protein 3</fullName>
    </recommendedName>
    <alternativeName>
        <fullName evidence="14">Metastatic lymph node gene 64 protein</fullName>
    </alternativeName>
    <alternativeName>
        <fullName evidence="11">START domain-containing protein 3</fullName>
    </alternativeName>
</protein>
<evidence type="ECO:0000256" key="14">
    <source>
        <dbReference type="ARBA" id="ARBA00076898"/>
    </source>
</evidence>
<dbReference type="InterPro" id="IPR023393">
    <property type="entry name" value="START-like_dom_sf"/>
</dbReference>
<evidence type="ECO:0000256" key="4">
    <source>
        <dbReference type="ARBA" id="ARBA00022448"/>
    </source>
</evidence>
<dbReference type="GeneID" id="116552509"/>
<dbReference type="Pfam" id="PF10457">
    <property type="entry name" value="MENTAL"/>
    <property type="match status" value="1"/>
</dbReference>
<feature type="domain" description="START" evidence="16">
    <location>
        <begin position="215"/>
        <end position="410"/>
    </location>
</feature>
<evidence type="ECO:0000256" key="13">
    <source>
        <dbReference type="ARBA" id="ARBA00063293"/>
    </source>
</evidence>
<evidence type="ECO:0000256" key="10">
    <source>
        <dbReference type="ARBA" id="ARBA00023136"/>
    </source>
</evidence>
<keyword evidence="9" id="KW-0446">Lipid-binding</keyword>
<dbReference type="SMART" id="SM00234">
    <property type="entry name" value="START"/>
    <property type="match status" value="1"/>
</dbReference>
<evidence type="ECO:0000256" key="3">
    <source>
        <dbReference type="ARBA" id="ARBA00020514"/>
    </source>
</evidence>
<accession>A0A6J3HYH9</accession>
<evidence type="ECO:0000259" key="16">
    <source>
        <dbReference type="PROSITE" id="PS50848"/>
    </source>
</evidence>
<proteinExistence type="inferred from homology"/>
<dbReference type="InterPro" id="IPR019498">
    <property type="entry name" value="MENTAL"/>
</dbReference>
<dbReference type="Proteomes" id="UP000504640">
    <property type="component" value="Unplaced"/>
</dbReference>
<dbReference type="GO" id="GO:0005765">
    <property type="term" value="C:lysosomal membrane"/>
    <property type="evidence" value="ECO:0007669"/>
    <property type="project" value="TreeGrafter"/>
</dbReference>
<reference evidence="19" key="1">
    <citation type="submission" date="2025-08" db="UniProtKB">
        <authorList>
            <consortium name="RefSeq"/>
        </authorList>
    </citation>
    <scope>IDENTIFICATION</scope>
    <source>
        <tissue evidence="19">Blood</tissue>
    </source>
</reference>
<evidence type="ECO:0000256" key="1">
    <source>
        <dbReference type="ARBA" id="ARBA00004107"/>
    </source>
</evidence>
<keyword evidence="4" id="KW-0813">Transport</keyword>
<keyword evidence="18" id="KW-1185">Reference proteome</keyword>
<keyword evidence="15" id="KW-1133">Transmembrane helix</keyword>
<dbReference type="InterPro" id="IPR002913">
    <property type="entry name" value="START_lipid-bd_dom"/>
</dbReference>
<comment type="catalytic activity">
    <reaction evidence="12">
        <text>cholesterol(in) = cholesterol(out)</text>
        <dbReference type="Rhea" id="RHEA:39747"/>
        <dbReference type="ChEBI" id="CHEBI:16113"/>
    </reaction>
</comment>
<dbReference type="CDD" id="cd08906">
    <property type="entry name" value="START_STARD3-like"/>
    <property type="match status" value="1"/>
</dbReference>
<keyword evidence="6 15" id="KW-0812">Transmembrane</keyword>
<evidence type="ECO:0000256" key="11">
    <source>
        <dbReference type="ARBA" id="ARBA00032621"/>
    </source>
</evidence>
<dbReference type="GO" id="GO:0031902">
    <property type="term" value="C:late endosome membrane"/>
    <property type="evidence" value="ECO:0007669"/>
    <property type="project" value="UniProtKB-SubCell"/>
</dbReference>
<evidence type="ECO:0000256" key="5">
    <source>
        <dbReference type="ARBA" id="ARBA00022553"/>
    </source>
</evidence>
<dbReference type="AlphaFoldDB" id="A0A6J3HYH9"/>
<evidence type="ECO:0000256" key="2">
    <source>
        <dbReference type="ARBA" id="ARBA00010909"/>
    </source>
</evidence>
<keyword evidence="8" id="KW-0445">Lipid transport</keyword>